<keyword evidence="3" id="KW-1185">Reference proteome</keyword>
<dbReference type="EMBL" id="CAUYUJ010020968">
    <property type="protein sequence ID" value="CAK0901694.1"/>
    <property type="molecule type" value="Genomic_DNA"/>
</dbReference>
<evidence type="ECO:0000313" key="2">
    <source>
        <dbReference type="EMBL" id="CAK0901694.1"/>
    </source>
</evidence>
<name>A0ABN9XQU0_9DINO</name>
<accession>A0ABN9XQU0</accession>
<feature type="region of interest" description="Disordered" evidence="1">
    <location>
        <begin position="164"/>
        <end position="189"/>
    </location>
</feature>
<feature type="compositionally biased region" description="Basic residues" evidence="1">
    <location>
        <begin position="242"/>
        <end position="253"/>
    </location>
</feature>
<evidence type="ECO:0000256" key="1">
    <source>
        <dbReference type="SAM" id="MobiDB-lite"/>
    </source>
</evidence>
<evidence type="ECO:0000313" key="3">
    <source>
        <dbReference type="Proteomes" id="UP001189429"/>
    </source>
</evidence>
<proteinExistence type="predicted"/>
<feature type="region of interest" description="Disordered" evidence="1">
    <location>
        <begin position="221"/>
        <end position="253"/>
    </location>
</feature>
<feature type="region of interest" description="Disordered" evidence="1">
    <location>
        <begin position="107"/>
        <end position="131"/>
    </location>
</feature>
<organism evidence="2 3">
    <name type="scientific">Prorocentrum cordatum</name>
    <dbReference type="NCBI Taxonomy" id="2364126"/>
    <lineage>
        <taxon>Eukaryota</taxon>
        <taxon>Sar</taxon>
        <taxon>Alveolata</taxon>
        <taxon>Dinophyceae</taxon>
        <taxon>Prorocentrales</taxon>
        <taxon>Prorocentraceae</taxon>
        <taxon>Prorocentrum</taxon>
    </lineage>
</organism>
<gene>
    <name evidence="2" type="ORF">PCOR1329_LOCUS78569</name>
</gene>
<comment type="caution">
    <text evidence="2">The sequence shown here is derived from an EMBL/GenBank/DDBJ whole genome shotgun (WGS) entry which is preliminary data.</text>
</comment>
<reference evidence="2" key="1">
    <citation type="submission" date="2023-10" db="EMBL/GenBank/DDBJ databases">
        <authorList>
            <person name="Chen Y."/>
            <person name="Shah S."/>
            <person name="Dougan E. K."/>
            <person name="Thang M."/>
            <person name="Chan C."/>
        </authorList>
    </citation>
    <scope>NUCLEOTIDE SEQUENCE [LARGE SCALE GENOMIC DNA]</scope>
</reference>
<sequence length="253" mass="26657">MGESESGHQDGYRDDLLIQLEEVPRLQMASHGFQKVPDTILKGLENCDAGKAHAVISPLEVATEMPQVQGLWTPTGQLPCVKHFEGKNPRASTALAREPGAETLRAGRRAAVPPSHARGPAGGGLLPAGALGTPPGAEPVVIPGRLPATHGPRKAVVAETWRPPTLGSETVPRQKKAAPQAAPLWRHTAPRGKRPRLWWAAPYWRGLTGSAARVRRYPLARAAGGGGGERRGGGEGGGARGSPRRRSGASPRH</sequence>
<dbReference type="Proteomes" id="UP001189429">
    <property type="component" value="Unassembled WGS sequence"/>
</dbReference>
<protein>
    <submittedName>
        <fullName evidence="2">Uncharacterized protein</fullName>
    </submittedName>
</protein>